<dbReference type="InterPro" id="IPR002930">
    <property type="entry name" value="GCV_H"/>
</dbReference>
<reference evidence="5 6" key="1">
    <citation type="submission" date="2024-07" db="EMBL/GenBank/DDBJ databases">
        <title>Luteimonas salilacus sp. nov., isolated from the shore soil of Salt Lake in Tibet of China.</title>
        <authorList>
            <person name="Zhang X."/>
            <person name="Li A."/>
        </authorList>
    </citation>
    <scope>NUCLEOTIDE SEQUENCE [LARGE SCALE GENOMIC DNA]</scope>
    <source>
        <strain evidence="5 6">B3-2-R+30</strain>
    </source>
</reference>
<name>A0ABV4HWG5_9GAMM</name>
<dbReference type="InterPro" id="IPR011053">
    <property type="entry name" value="Single_hybrid_motif"/>
</dbReference>
<proteinExistence type="inferred from homology"/>
<dbReference type="EMBL" id="JBFWIC010000035">
    <property type="protein sequence ID" value="MEZ0476448.1"/>
    <property type="molecule type" value="Genomic_DNA"/>
</dbReference>
<evidence type="ECO:0000256" key="2">
    <source>
        <dbReference type="ARBA" id="ARBA00022823"/>
    </source>
</evidence>
<dbReference type="RefSeq" id="WP_370565673.1">
    <property type="nucleotide sequence ID" value="NZ_JBFWIB010000022.1"/>
</dbReference>
<dbReference type="PROSITE" id="PS50968">
    <property type="entry name" value="BIOTINYL_LIPOYL"/>
    <property type="match status" value="1"/>
</dbReference>
<dbReference type="HAMAP" id="MF_00272">
    <property type="entry name" value="GcvH"/>
    <property type="match status" value="1"/>
</dbReference>
<sequence length="131" mass="13865">MSEIPGDLKFMKSHEWARVEDDGKVTVGISDHAQGLLGDLVYVDLPSVGDSIEAGNAAAVVESVKAASDVYAPVSGTIVAVNTDLADKPETINEDAYGEGWIFVVQADDGDQLNELLDPDAYAALLEDDDL</sequence>
<dbReference type="InterPro" id="IPR017453">
    <property type="entry name" value="GCV_H_sub"/>
</dbReference>
<comment type="subunit">
    <text evidence="3">The glycine cleavage system is composed of four proteins: P, T, L and H.</text>
</comment>
<evidence type="ECO:0000313" key="6">
    <source>
        <dbReference type="Proteomes" id="UP001566331"/>
    </source>
</evidence>
<dbReference type="InterPro" id="IPR003016">
    <property type="entry name" value="2-oxoA_DH_lipoyl-BS"/>
</dbReference>
<evidence type="ECO:0000256" key="1">
    <source>
        <dbReference type="ARBA" id="ARBA00009249"/>
    </source>
</evidence>
<organism evidence="5 6">
    <name type="scientific">Luteimonas salinilitoris</name>
    <dbReference type="NCBI Taxonomy" id="3237697"/>
    <lineage>
        <taxon>Bacteria</taxon>
        <taxon>Pseudomonadati</taxon>
        <taxon>Pseudomonadota</taxon>
        <taxon>Gammaproteobacteria</taxon>
        <taxon>Lysobacterales</taxon>
        <taxon>Lysobacteraceae</taxon>
        <taxon>Luteimonas</taxon>
    </lineage>
</organism>
<dbReference type="Proteomes" id="UP001566331">
    <property type="component" value="Unassembled WGS sequence"/>
</dbReference>
<comment type="cofactor">
    <cofactor evidence="3">
        <name>(R)-lipoate</name>
        <dbReference type="ChEBI" id="CHEBI:83088"/>
    </cofactor>
    <text evidence="3">Binds 1 lipoyl cofactor covalently.</text>
</comment>
<dbReference type="Gene3D" id="2.40.50.100">
    <property type="match status" value="1"/>
</dbReference>
<comment type="similarity">
    <text evidence="1 3">Belongs to the GcvH family.</text>
</comment>
<protein>
    <recommendedName>
        <fullName evidence="3">Glycine cleavage system H protein</fullName>
    </recommendedName>
</protein>
<dbReference type="InterPro" id="IPR033753">
    <property type="entry name" value="GCV_H/Fam206"/>
</dbReference>
<dbReference type="CDD" id="cd06848">
    <property type="entry name" value="GCS_H"/>
    <property type="match status" value="1"/>
</dbReference>
<dbReference type="PROSITE" id="PS00189">
    <property type="entry name" value="LIPOYL"/>
    <property type="match status" value="1"/>
</dbReference>
<comment type="function">
    <text evidence="3">The glycine cleavage system catalyzes the degradation of glycine. The H protein shuttles the methylamine group of glycine from the P protein to the T protein.</text>
</comment>
<comment type="caution">
    <text evidence="5">The sequence shown here is derived from an EMBL/GenBank/DDBJ whole genome shotgun (WGS) entry which is preliminary data.</text>
</comment>
<keyword evidence="2 3" id="KW-0450">Lipoyl</keyword>
<dbReference type="PANTHER" id="PTHR11715">
    <property type="entry name" value="GLYCINE CLEAVAGE SYSTEM H PROTEIN"/>
    <property type="match status" value="1"/>
</dbReference>
<dbReference type="InterPro" id="IPR000089">
    <property type="entry name" value="Biotin_lipoyl"/>
</dbReference>
<dbReference type="NCBIfam" id="NF002270">
    <property type="entry name" value="PRK01202.1"/>
    <property type="match status" value="1"/>
</dbReference>
<keyword evidence="6" id="KW-1185">Reference proteome</keyword>
<evidence type="ECO:0000313" key="5">
    <source>
        <dbReference type="EMBL" id="MEZ0476448.1"/>
    </source>
</evidence>
<gene>
    <name evidence="3 5" type="primary">gcvH</name>
    <name evidence="5" type="ORF">AB6713_17780</name>
</gene>
<dbReference type="Pfam" id="PF01597">
    <property type="entry name" value="GCV_H"/>
    <property type="match status" value="1"/>
</dbReference>
<feature type="domain" description="Lipoyl-binding" evidence="4">
    <location>
        <begin position="24"/>
        <end position="106"/>
    </location>
</feature>
<feature type="modified residue" description="N6-lipoyllysine" evidence="3">
    <location>
        <position position="65"/>
    </location>
</feature>
<dbReference type="PANTHER" id="PTHR11715:SF3">
    <property type="entry name" value="GLYCINE CLEAVAGE SYSTEM H PROTEIN-RELATED"/>
    <property type="match status" value="1"/>
</dbReference>
<accession>A0ABV4HWG5</accession>
<dbReference type="SUPFAM" id="SSF51230">
    <property type="entry name" value="Single hybrid motif"/>
    <property type="match status" value="1"/>
</dbReference>
<evidence type="ECO:0000259" key="4">
    <source>
        <dbReference type="PROSITE" id="PS50968"/>
    </source>
</evidence>
<dbReference type="NCBIfam" id="TIGR00527">
    <property type="entry name" value="gcvH"/>
    <property type="match status" value="1"/>
</dbReference>
<evidence type="ECO:0000256" key="3">
    <source>
        <dbReference type="HAMAP-Rule" id="MF_00272"/>
    </source>
</evidence>